<proteinExistence type="predicted"/>
<dbReference type="Proteomes" id="UP000178812">
    <property type="component" value="Unassembled WGS sequence"/>
</dbReference>
<dbReference type="AlphaFoldDB" id="A0A1F7WVS9"/>
<organism evidence="1 2">
    <name type="scientific">Candidatus Woesebacteria bacterium GWB1_43_5</name>
    <dbReference type="NCBI Taxonomy" id="1802474"/>
    <lineage>
        <taxon>Bacteria</taxon>
        <taxon>Candidatus Woeseibacteriota</taxon>
    </lineage>
</organism>
<sequence>MQSCLKYVNVGSSGYVLKSNGANVKPSFQADVKSVQMVAIDFATSCTAGDGKFYLHVPASLNNMNLTSVHAYNVTAGITDTMDIQIANVTDAVDMLSTKITIDTGENGSDTAAIPAVIDATKDDVATNDILRIDIDAIHSGTAAKGLIVTLEFALP</sequence>
<protein>
    <submittedName>
        <fullName evidence="1">Uncharacterized protein</fullName>
    </submittedName>
</protein>
<accession>A0A1F7WVS9</accession>
<evidence type="ECO:0000313" key="2">
    <source>
        <dbReference type="Proteomes" id="UP000178812"/>
    </source>
</evidence>
<name>A0A1F7WVS9_9BACT</name>
<evidence type="ECO:0000313" key="1">
    <source>
        <dbReference type="EMBL" id="OGM06195.1"/>
    </source>
</evidence>
<gene>
    <name evidence="1" type="ORF">A2125_00935</name>
</gene>
<reference evidence="1 2" key="1">
    <citation type="journal article" date="2016" name="Nat. Commun.">
        <title>Thousands of microbial genomes shed light on interconnected biogeochemical processes in an aquifer system.</title>
        <authorList>
            <person name="Anantharaman K."/>
            <person name="Brown C.T."/>
            <person name="Hug L.A."/>
            <person name="Sharon I."/>
            <person name="Castelle C.J."/>
            <person name="Probst A.J."/>
            <person name="Thomas B.C."/>
            <person name="Singh A."/>
            <person name="Wilkins M.J."/>
            <person name="Karaoz U."/>
            <person name="Brodie E.L."/>
            <person name="Williams K.H."/>
            <person name="Hubbard S.S."/>
            <person name="Banfield J.F."/>
        </authorList>
    </citation>
    <scope>NUCLEOTIDE SEQUENCE [LARGE SCALE GENOMIC DNA]</scope>
</reference>
<dbReference type="EMBL" id="MGFM01000001">
    <property type="protein sequence ID" value="OGM06195.1"/>
    <property type="molecule type" value="Genomic_DNA"/>
</dbReference>
<comment type="caution">
    <text evidence="1">The sequence shown here is derived from an EMBL/GenBank/DDBJ whole genome shotgun (WGS) entry which is preliminary data.</text>
</comment>